<sequence length="85" mass="9171">MSEHATPHFHNQPGVPRIRVGAKEFMCIGALPPFDHPHVFLDMGAASEALCPYCSTLYVYDASLHGAADPTECVYEPAERVAAAS</sequence>
<gene>
    <name evidence="2" type="ORF">B1812_12120</name>
</gene>
<reference evidence="2 3" key="1">
    <citation type="submission" date="2017-02" db="EMBL/GenBank/DDBJ databases">
        <authorList>
            <person name="Peterson S.W."/>
        </authorList>
    </citation>
    <scope>NUCLEOTIDE SEQUENCE [LARGE SCALE GENOMIC DNA]</scope>
    <source>
        <strain evidence="2 3">S285</strain>
    </source>
</reference>
<keyword evidence="3" id="KW-1185">Reference proteome</keyword>
<dbReference type="RefSeq" id="WP_085771815.1">
    <property type="nucleotide sequence ID" value="NZ_AP027149.1"/>
</dbReference>
<dbReference type="KEGG" id="mbry:B1812_12120"/>
<dbReference type="Gene3D" id="2.60.260.40">
    <property type="entry name" value="q5lls5 like domains"/>
    <property type="match status" value="1"/>
</dbReference>
<evidence type="ECO:0000313" key="2">
    <source>
        <dbReference type="EMBL" id="ARN81698.1"/>
    </source>
</evidence>
<dbReference type="STRING" id="655015.B1812_12120"/>
<protein>
    <recommendedName>
        <fullName evidence="1">Zinc finger CHCC-type domain-containing protein</fullName>
    </recommendedName>
</protein>
<dbReference type="Pfam" id="PF10276">
    <property type="entry name" value="zf-CHCC"/>
    <property type="match status" value="1"/>
</dbReference>
<dbReference type="AlphaFoldDB" id="A0A1W6MVR5"/>
<feature type="domain" description="Zinc finger CHCC-type" evidence="1">
    <location>
        <begin position="23"/>
        <end position="58"/>
    </location>
</feature>
<evidence type="ECO:0000313" key="3">
    <source>
        <dbReference type="Proteomes" id="UP000193978"/>
    </source>
</evidence>
<dbReference type="EMBL" id="CP019948">
    <property type="protein sequence ID" value="ARN81698.1"/>
    <property type="molecule type" value="Genomic_DNA"/>
</dbReference>
<name>A0A1W6MVR5_9HYPH</name>
<organism evidence="2 3">
    <name type="scientific">Methylocystis bryophila</name>
    <dbReference type="NCBI Taxonomy" id="655015"/>
    <lineage>
        <taxon>Bacteria</taxon>
        <taxon>Pseudomonadati</taxon>
        <taxon>Pseudomonadota</taxon>
        <taxon>Alphaproteobacteria</taxon>
        <taxon>Hyphomicrobiales</taxon>
        <taxon>Methylocystaceae</taxon>
        <taxon>Methylocystis</taxon>
    </lineage>
</organism>
<accession>A0A1W6MVR5</accession>
<proteinExistence type="predicted"/>
<dbReference type="InterPro" id="IPR019401">
    <property type="entry name" value="Znf_CHCC"/>
</dbReference>
<dbReference type="OrthoDB" id="9807344at2"/>
<dbReference type="Proteomes" id="UP000193978">
    <property type="component" value="Chromosome"/>
</dbReference>
<evidence type="ECO:0000259" key="1">
    <source>
        <dbReference type="Pfam" id="PF10276"/>
    </source>
</evidence>